<evidence type="ECO:0000313" key="2">
    <source>
        <dbReference type="Proteomes" id="UP000033995"/>
    </source>
</evidence>
<proteinExistence type="predicted"/>
<organism evidence="1 2">
    <name type="scientific">Candidatus Woesebacteria bacterium GW2011_GWA2_33_28</name>
    <dbReference type="NCBI Taxonomy" id="1618561"/>
    <lineage>
        <taxon>Bacteria</taxon>
        <taxon>Candidatus Woeseibacteriota</taxon>
    </lineage>
</organism>
<accession>A0A0G0CSU6</accession>
<dbReference type="Gene3D" id="3.10.450.620">
    <property type="entry name" value="JHP933, nucleotidyltransferase-like core domain"/>
    <property type="match status" value="1"/>
</dbReference>
<comment type="caution">
    <text evidence="1">The sequence shown here is derived from an EMBL/GenBank/DDBJ whole genome shotgun (WGS) entry which is preliminary data.</text>
</comment>
<evidence type="ECO:0000313" key="1">
    <source>
        <dbReference type="EMBL" id="KKP46382.1"/>
    </source>
</evidence>
<protein>
    <recommendedName>
        <fullName evidence="3">Nucleotidyl transferase AbiEii/AbiGii toxin family protein</fullName>
    </recommendedName>
</protein>
<name>A0A0G0CSU6_9BACT</name>
<dbReference type="InterPro" id="IPR014942">
    <property type="entry name" value="AbiEii"/>
</dbReference>
<gene>
    <name evidence="1" type="ORF">UR38_C0011G0032</name>
</gene>
<dbReference type="Proteomes" id="UP000033995">
    <property type="component" value="Unassembled WGS sequence"/>
</dbReference>
<dbReference type="PATRIC" id="fig|1618561.3.peg.969"/>
<dbReference type="AlphaFoldDB" id="A0A0G0CSU6"/>
<sequence length="238" mass="27950">MITNGQIKNLAKVFQIDEYSVFREYLQLVFLSYLYQERKANKLLFKGGTALRLFFGSPRFSEDLDFSTNYNDSEIIELLNNVVVKIKKELPNFRIISLHKGTEGIRFRILFNQKEFKYPFSIRLDFHQEKEVTGAAVSTLLTQFPLMIFPQVYHLSGESILFEKFDALKNRNKGRDIFDIWFLLSRGIRITDVKKSDIKNIDEFSQKLLEKDLGQFLPHGQKQIIAVLKQEIIKLLQK</sequence>
<evidence type="ECO:0008006" key="3">
    <source>
        <dbReference type="Google" id="ProtNLM"/>
    </source>
</evidence>
<dbReference type="Pfam" id="PF08843">
    <property type="entry name" value="AbiEii"/>
    <property type="match status" value="1"/>
</dbReference>
<dbReference type="EMBL" id="LBOZ01000011">
    <property type="protein sequence ID" value="KKP46382.1"/>
    <property type="molecule type" value="Genomic_DNA"/>
</dbReference>
<reference evidence="1 2" key="1">
    <citation type="journal article" date="2015" name="Nature">
        <title>rRNA introns, odd ribosomes, and small enigmatic genomes across a large radiation of phyla.</title>
        <authorList>
            <person name="Brown C.T."/>
            <person name="Hug L.A."/>
            <person name="Thomas B.C."/>
            <person name="Sharon I."/>
            <person name="Castelle C.J."/>
            <person name="Singh A."/>
            <person name="Wilkins M.J."/>
            <person name="Williams K.H."/>
            <person name="Banfield J.F."/>
        </authorList>
    </citation>
    <scope>NUCLEOTIDE SEQUENCE [LARGE SCALE GENOMIC DNA]</scope>
</reference>